<organism evidence="2 3">
    <name type="scientific">Dreissena polymorpha</name>
    <name type="common">Zebra mussel</name>
    <name type="synonym">Mytilus polymorpha</name>
    <dbReference type="NCBI Taxonomy" id="45954"/>
    <lineage>
        <taxon>Eukaryota</taxon>
        <taxon>Metazoa</taxon>
        <taxon>Spiralia</taxon>
        <taxon>Lophotrochozoa</taxon>
        <taxon>Mollusca</taxon>
        <taxon>Bivalvia</taxon>
        <taxon>Autobranchia</taxon>
        <taxon>Heteroconchia</taxon>
        <taxon>Euheterodonta</taxon>
        <taxon>Imparidentia</taxon>
        <taxon>Neoheterodontei</taxon>
        <taxon>Myida</taxon>
        <taxon>Dreissenoidea</taxon>
        <taxon>Dreissenidae</taxon>
        <taxon>Dreissena</taxon>
    </lineage>
</organism>
<keyword evidence="3" id="KW-1185">Reference proteome</keyword>
<evidence type="ECO:0000256" key="1">
    <source>
        <dbReference type="SAM" id="Coils"/>
    </source>
</evidence>
<proteinExistence type="predicted"/>
<dbReference type="AlphaFoldDB" id="A0A9D4K1J1"/>
<reference evidence="2" key="1">
    <citation type="journal article" date="2019" name="bioRxiv">
        <title>The Genome of the Zebra Mussel, Dreissena polymorpha: A Resource for Invasive Species Research.</title>
        <authorList>
            <person name="McCartney M.A."/>
            <person name="Auch B."/>
            <person name="Kono T."/>
            <person name="Mallez S."/>
            <person name="Zhang Y."/>
            <person name="Obille A."/>
            <person name="Becker A."/>
            <person name="Abrahante J.E."/>
            <person name="Garbe J."/>
            <person name="Badalamenti J.P."/>
            <person name="Herman A."/>
            <person name="Mangelson H."/>
            <person name="Liachko I."/>
            <person name="Sullivan S."/>
            <person name="Sone E.D."/>
            <person name="Koren S."/>
            <person name="Silverstein K.A.T."/>
            <person name="Beckman K.B."/>
            <person name="Gohl D.M."/>
        </authorList>
    </citation>
    <scope>NUCLEOTIDE SEQUENCE</scope>
    <source>
        <strain evidence="2">Duluth1</strain>
        <tissue evidence="2">Whole animal</tissue>
    </source>
</reference>
<keyword evidence="1" id="KW-0175">Coiled coil</keyword>
<comment type="caution">
    <text evidence="2">The sequence shown here is derived from an EMBL/GenBank/DDBJ whole genome shotgun (WGS) entry which is preliminary data.</text>
</comment>
<evidence type="ECO:0000313" key="3">
    <source>
        <dbReference type="Proteomes" id="UP000828390"/>
    </source>
</evidence>
<feature type="coiled-coil region" evidence="1">
    <location>
        <begin position="1"/>
        <end position="35"/>
    </location>
</feature>
<sequence>MEILERKSQLQALEIQLLQQELTDLREVTRNLQNSLTHRDDTHSAIVDQPKDISDHAHTEHNWKYQVLKALKYEKMARFSMEERINSLVNLLEQNNQDMVNLLEQNNQGNVKMFAEMKAGLS</sequence>
<reference evidence="2" key="2">
    <citation type="submission" date="2020-11" db="EMBL/GenBank/DDBJ databases">
        <authorList>
            <person name="McCartney M.A."/>
            <person name="Auch B."/>
            <person name="Kono T."/>
            <person name="Mallez S."/>
            <person name="Becker A."/>
            <person name="Gohl D.M."/>
            <person name="Silverstein K.A.T."/>
            <person name="Koren S."/>
            <person name="Bechman K.B."/>
            <person name="Herman A."/>
            <person name="Abrahante J.E."/>
            <person name="Garbe J."/>
        </authorList>
    </citation>
    <scope>NUCLEOTIDE SEQUENCE</scope>
    <source>
        <strain evidence="2">Duluth1</strain>
        <tissue evidence="2">Whole animal</tissue>
    </source>
</reference>
<gene>
    <name evidence="2" type="ORF">DPMN_104996</name>
</gene>
<dbReference type="EMBL" id="JAIWYP010000004">
    <property type="protein sequence ID" value="KAH3831726.1"/>
    <property type="molecule type" value="Genomic_DNA"/>
</dbReference>
<name>A0A9D4K1J1_DREPO</name>
<evidence type="ECO:0000313" key="2">
    <source>
        <dbReference type="EMBL" id="KAH3831726.1"/>
    </source>
</evidence>
<accession>A0A9D4K1J1</accession>
<dbReference type="Proteomes" id="UP000828390">
    <property type="component" value="Unassembled WGS sequence"/>
</dbReference>
<protein>
    <submittedName>
        <fullName evidence="2">Uncharacterized protein</fullName>
    </submittedName>
</protein>